<name>A0A9W4XAV0_9ASCO</name>
<dbReference type="Proteomes" id="UP001152885">
    <property type="component" value="Unassembled WGS sequence"/>
</dbReference>
<proteinExistence type="predicted"/>
<dbReference type="OrthoDB" id="4024171at2759"/>
<protein>
    <submittedName>
        <fullName evidence="2">Uncharacterized protein</fullName>
    </submittedName>
</protein>
<dbReference type="AlphaFoldDB" id="A0A9W4XAV0"/>
<dbReference type="EMBL" id="CANTUO010000003">
    <property type="protein sequence ID" value="CAI5758727.1"/>
    <property type="molecule type" value="Genomic_DNA"/>
</dbReference>
<evidence type="ECO:0000256" key="1">
    <source>
        <dbReference type="SAM" id="MobiDB-lite"/>
    </source>
</evidence>
<reference evidence="2" key="1">
    <citation type="submission" date="2022-12" db="EMBL/GenBank/DDBJ databases">
        <authorList>
            <person name="Brejova B."/>
        </authorList>
    </citation>
    <scope>NUCLEOTIDE SEQUENCE</scope>
</reference>
<feature type="region of interest" description="Disordered" evidence="1">
    <location>
        <begin position="1"/>
        <end position="33"/>
    </location>
</feature>
<feature type="region of interest" description="Disordered" evidence="1">
    <location>
        <begin position="48"/>
        <end position="86"/>
    </location>
</feature>
<accession>A0A9W4XAV0</accession>
<organism evidence="2 3">
    <name type="scientific">Candida verbasci</name>
    <dbReference type="NCBI Taxonomy" id="1227364"/>
    <lineage>
        <taxon>Eukaryota</taxon>
        <taxon>Fungi</taxon>
        <taxon>Dikarya</taxon>
        <taxon>Ascomycota</taxon>
        <taxon>Saccharomycotina</taxon>
        <taxon>Pichiomycetes</taxon>
        <taxon>Debaryomycetaceae</taxon>
        <taxon>Candida/Lodderomyces clade</taxon>
        <taxon>Candida</taxon>
    </lineage>
</organism>
<feature type="compositionally biased region" description="Polar residues" evidence="1">
    <location>
        <begin position="7"/>
        <end position="30"/>
    </location>
</feature>
<evidence type="ECO:0000313" key="3">
    <source>
        <dbReference type="Proteomes" id="UP001152885"/>
    </source>
</evidence>
<feature type="compositionally biased region" description="Low complexity" evidence="1">
    <location>
        <begin position="48"/>
        <end position="70"/>
    </location>
</feature>
<evidence type="ECO:0000313" key="2">
    <source>
        <dbReference type="EMBL" id="CAI5758727.1"/>
    </source>
</evidence>
<keyword evidence="3" id="KW-1185">Reference proteome</keyword>
<sequence>MFRKYRSNSTNNARHNRSNSTSDNGNNNISPVRRFSQPNLVRYEILHSTSSNSSSSSNNSSAINSDNEISPATSTNEEENETKSMLSETNTLIANKETRLELQETFVDNFTMYIPYLLRQRRLLEQRQLQEHGDGEEYNEEVNSSDDDTIIDATANVVTNYSQNTILNHQISEFDYKRKFIIVGGILKHNLYIFPSEESFKLFKTLRSNVKKERKNSIIVYDSQGNIKKANVDKEKERIEINDGNIIDSRSHLIPIDYKIKGEGLPILKMEMPYLPLFRKIPLFTFKKYLEIPKPPIDNHQVENEEVEFETTTICNVQAKFLQKFRRFIFEFKFDNNKFKVLMFQSNSKPFADFIYKNTRFRIIGPSITNGIVCKYNPHMRLLIVDNDQPSLCDEVQNKKSSSILKKHEYENAKFNINDFSTYVNPIPTSKFANEEISINSNDTNYISNNLPPFGCFKDSILYSNQNGLLPKMYSEVGKIEVYQDDLILESNPDSTFSVNIDSIVICCIFATLRETSIRNAGKAAKPAGFNHIF</sequence>
<comment type="caution">
    <text evidence="2">The sequence shown here is derived from an EMBL/GenBank/DDBJ whole genome shotgun (WGS) entry which is preliminary data.</text>
</comment>
<gene>
    <name evidence="2" type="ORF">CANVERA_P3239</name>
</gene>